<reference evidence="2 3" key="1">
    <citation type="submission" date="2011-03" db="EMBL/GenBank/DDBJ databases">
        <authorList>
            <person name="Weinstock G."/>
            <person name="Sodergren E."/>
            <person name="Clifton S."/>
            <person name="Fulton L."/>
            <person name="Fulton B."/>
            <person name="Courtney L."/>
            <person name="Fronick C."/>
            <person name="Harrison M."/>
            <person name="Strong C."/>
            <person name="Farmer C."/>
            <person name="Delahaunty K."/>
            <person name="Markovic C."/>
            <person name="Hall O."/>
            <person name="Minx P."/>
            <person name="Tomlinson C."/>
            <person name="Mitreva M."/>
            <person name="Hou S."/>
            <person name="Chen J."/>
            <person name="Wollam A."/>
            <person name="Pepin K.H."/>
            <person name="Johnson M."/>
            <person name="Bhonagiri V."/>
            <person name="Zhang X."/>
            <person name="Suruliraj S."/>
            <person name="Warren W."/>
            <person name="Chinwalla A."/>
            <person name="Mardis E.R."/>
            <person name="Wilson R.K."/>
        </authorList>
    </citation>
    <scope>NUCLEOTIDE SEQUENCE [LARGE SCALE GENOMIC DNA]</scope>
    <source>
        <strain evidence="2 3">YIT 11840</strain>
    </source>
</reference>
<keyword evidence="3" id="KW-1185">Reference proteome</keyword>
<organism evidence="2 3">
    <name type="scientific">Paraprevotella clara YIT 11840</name>
    <dbReference type="NCBI Taxonomy" id="762968"/>
    <lineage>
        <taxon>Bacteria</taxon>
        <taxon>Pseudomonadati</taxon>
        <taxon>Bacteroidota</taxon>
        <taxon>Bacteroidia</taxon>
        <taxon>Bacteroidales</taxon>
        <taxon>Prevotellaceae</taxon>
        <taxon>Paraprevotella</taxon>
    </lineage>
</organism>
<name>G5SQK2_9BACT</name>
<dbReference type="EMBL" id="AFFY01000022">
    <property type="protein sequence ID" value="EHH00405.1"/>
    <property type="molecule type" value="Genomic_DNA"/>
</dbReference>
<feature type="transmembrane region" description="Helical" evidence="1">
    <location>
        <begin position="33"/>
        <end position="51"/>
    </location>
</feature>
<dbReference type="HOGENOM" id="CLU_683042_0_0_10"/>
<feature type="transmembrane region" description="Helical" evidence="1">
    <location>
        <begin position="192"/>
        <end position="219"/>
    </location>
</feature>
<feature type="transmembrane region" description="Helical" evidence="1">
    <location>
        <begin position="231"/>
        <end position="252"/>
    </location>
</feature>
<evidence type="ECO:0000313" key="2">
    <source>
        <dbReference type="EMBL" id="EHH00405.1"/>
    </source>
</evidence>
<dbReference type="RefSeq" id="WP_008619633.1">
    <property type="nucleotide sequence ID" value="NZ_JH376597.1"/>
</dbReference>
<protein>
    <recommendedName>
        <fullName evidence="4">O-antigen polymerase</fullName>
    </recommendedName>
</protein>
<keyword evidence="1" id="KW-0472">Membrane</keyword>
<feature type="transmembrane region" description="Helical" evidence="1">
    <location>
        <begin position="342"/>
        <end position="359"/>
    </location>
</feature>
<keyword evidence="1" id="KW-1133">Transmembrane helix</keyword>
<feature type="transmembrane region" description="Helical" evidence="1">
    <location>
        <begin position="7"/>
        <end position="27"/>
    </location>
</feature>
<dbReference type="GeneID" id="93557171"/>
<dbReference type="Proteomes" id="UP000003598">
    <property type="component" value="Unassembled WGS sequence"/>
</dbReference>
<keyword evidence="1" id="KW-0812">Transmembrane</keyword>
<evidence type="ECO:0000256" key="1">
    <source>
        <dbReference type="SAM" id="Phobius"/>
    </source>
</evidence>
<dbReference type="OrthoDB" id="1100966at2"/>
<proteinExistence type="predicted"/>
<sequence length="403" mass="45860">MKSKESFLLYIFITLFLGLSIQQFLHLTIEGKGIIALSHYLALPFLLLVFIRNISFVRLTNSETKLFLIVAVFGLLNIVVFDRSAGLSGFLNFIIEPILLLSLLRITRKKQVLFIRKMLILFFILECGVAIFESVSKVILFADINAIDVMGTSLDMRAYSLHGHPLQNAFLVSMLSTIILSSKMKIQNRYALFFLGYIAIFAFNTRSSIYFLGGIFVINLLRDMRSNKMKVWHKTMLIAFIITVIYFSMSYIETHSLGSRLSTGLTKDDGSSNARFVLIDILMSLNLNDILFGIRDETVLFIMQNNELIAIENSIVNLIFGSGLIFTICFLFLMFKELKSIGANNFTFYTTIIICFLLLNTNNALQTSCPIIPILVMSLYTFKNNYLQNNTTNKECKQSKNGY</sequence>
<feature type="transmembrane region" description="Helical" evidence="1">
    <location>
        <begin position="87"/>
        <end position="106"/>
    </location>
</feature>
<dbReference type="AlphaFoldDB" id="G5SQK2"/>
<comment type="caution">
    <text evidence="2">The sequence shown here is derived from an EMBL/GenBank/DDBJ whole genome shotgun (WGS) entry which is preliminary data.</text>
</comment>
<dbReference type="STRING" id="762968.HMPREF9441_01642"/>
<evidence type="ECO:0008006" key="4">
    <source>
        <dbReference type="Google" id="ProtNLM"/>
    </source>
</evidence>
<dbReference type="PATRIC" id="fig|762968.3.peg.1467"/>
<feature type="transmembrane region" description="Helical" evidence="1">
    <location>
        <begin position="118"/>
        <end position="142"/>
    </location>
</feature>
<feature type="transmembrane region" description="Helical" evidence="1">
    <location>
        <begin position="314"/>
        <end position="335"/>
    </location>
</feature>
<feature type="transmembrane region" description="Helical" evidence="1">
    <location>
        <begin position="63"/>
        <end position="81"/>
    </location>
</feature>
<feature type="transmembrane region" description="Helical" evidence="1">
    <location>
        <begin position="162"/>
        <end position="180"/>
    </location>
</feature>
<accession>G5SQK2</accession>
<gene>
    <name evidence="2" type="ORF">HMPREF9441_01642</name>
</gene>
<evidence type="ECO:0000313" key="3">
    <source>
        <dbReference type="Proteomes" id="UP000003598"/>
    </source>
</evidence>